<name>A0A167VQ73_9EURO</name>
<feature type="region of interest" description="Disordered" evidence="1">
    <location>
        <begin position="386"/>
        <end position="411"/>
    </location>
</feature>
<dbReference type="InterPro" id="IPR024500">
    <property type="entry name" value="DUF3074"/>
</dbReference>
<protein>
    <recommendedName>
        <fullName evidence="2">DUF3074 domain-containing protein</fullName>
    </recommendedName>
</protein>
<dbReference type="Proteomes" id="UP000242877">
    <property type="component" value="Unassembled WGS sequence"/>
</dbReference>
<feature type="region of interest" description="Disordered" evidence="1">
    <location>
        <begin position="449"/>
        <end position="488"/>
    </location>
</feature>
<feature type="compositionally biased region" description="Polar residues" evidence="1">
    <location>
        <begin position="387"/>
        <end position="402"/>
    </location>
</feature>
<dbReference type="AlphaFoldDB" id="A0A167VQ73"/>
<dbReference type="VEuPathDB" id="FungiDB:AAP_05331"/>
<feature type="compositionally biased region" description="Basic and acidic residues" evidence="1">
    <location>
        <begin position="472"/>
        <end position="488"/>
    </location>
</feature>
<organism evidence="3 4">
    <name type="scientific">Ascosphaera apis ARSEF 7405</name>
    <dbReference type="NCBI Taxonomy" id="392613"/>
    <lineage>
        <taxon>Eukaryota</taxon>
        <taxon>Fungi</taxon>
        <taxon>Dikarya</taxon>
        <taxon>Ascomycota</taxon>
        <taxon>Pezizomycotina</taxon>
        <taxon>Eurotiomycetes</taxon>
        <taxon>Eurotiomycetidae</taxon>
        <taxon>Onygenales</taxon>
        <taxon>Ascosphaeraceae</taxon>
        <taxon>Ascosphaera</taxon>
    </lineage>
</organism>
<dbReference type="PANTHER" id="PTHR40370">
    <property type="entry name" value="EXPRESSED PROTEIN"/>
    <property type="match status" value="1"/>
</dbReference>
<reference evidence="3 4" key="1">
    <citation type="journal article" date="2016" name="Genome Biol. Evol.">
        <title>Divergent and convergent evolution of fungal pathogenicity.</title>
        <authorList>
            <person name="Shang Y."/>
            <person name="Xiao G."/>
            <person name="Zheng P."/>
            <person name="Cen K."/>
            <person name="Zhan S."/>
            <person name="Wang C."/>
        </authorList>
    </citation>
    <scope>NUCLEOTIDE SEQUENCE [LARGE SCALE GENOMIC DNA]</scope>
    <source>
        <strain evidence="3 4">ARSEF 7405</strain>
    </source>
</reference>
<gene>
    <name evidence="3" type="ORF">AAP_05331</name>
</gene>
<feature type="compositionally biased region" description="Polar residues" evidence="1">
    <location>
        <begin position="451"/>
        <end position="468"/>
    </location>
</feature>
<keyword evidence="4" id="KW-1185">Reference proteome</keyword>
<evidence type="ECO:0000259" key="2">
    <source>
        <dbReference type="Pfam" id="PF11274"/>
    </source>
</evidence>
<sequence length="488" mass="55340">MADPRLVAFRVQSQRKLVSPLPLQIDCLPLHDNLASTGHALARPTLQPFLRTILTEGMEFIHDSVPNFPRCKTIDIGGPAKTEVVISKAVLDIKKRPFMVPRPREASGERRDEQVEPQNIQESWVVRKSIHPNLPLTGTASWEEFRAWVHTQYILNAKLFLNHVCEVALVGHYDCADVQVPGFTDISAQVCLMVHRVGPRVLINRRVFPVLVVSAQRSASLSPGFIQIQLPIHPDALHTGWERYVPPNSVVGQHTSIQFLRLAPLGQGRTLYKRFARATSEIHWTVAFASTFEGRLNNLRRTADSPQLLADEVKWFLEWVKCRRKVPVTCHNLITPAPSKITPNYRYCNHHRRRARDAVRTPSRFDGAVSSLMDMVEQFDRRLRQFGSRQPRTCTSDQSQNRPPADDPRVTKAIRTARLYNVELSREAAQEGVAQEDLCRQDTRSGVLTWENASQMPSEASHQQNAGPSTLREIHRAESSRADEQSQV</sequence>
<dbReference type="Pfam" id="PF11274">
    <property type="entry name" value="DUF3074"/>
    <property type="match status" value="1"/>
</dbReference>
<evidence type="ECO:0000313" key="4">
    <source>
        <dbReference type="Proteomes" id="UP000242877"/>
    </source>
</evidence>
<feature type="domain" description="DUF3074" evidence="2">
    <location>
        <begin position="124"/>
        <end position="320"/>
    </location>
</feature>
<accession>A0A167VQ73</accession>
<dbReference type="EMBL" id="AZGZ01000030">
    <property type="protein sequence ID" value="KZZ87847.1"/>
    <property type="molecule type" value="Genomic_DNA"/>
</dbReference>
<comment type="caution">
    <text evidence="3">The sequence shown here is derived from an EMBL/GenBank/DDBJ whole genome shotgun (WGS) entry which is preliminary data.</text>
</comment>
<proteinExistence type="predicted"/>
<dbReference type="PANTHER" id="PTHR40370:SF1">
    <property type="entry name" value="DUF3074 DOMAIN-CONTAINING PROTEIN"/>
    <property type="match status" value="1"/>
</dbReference>
<evidence type="ECO:0000256" key="1">
    <source>
        <dbReference type="SAM" id="MobiDB-lite"/>
    </source>
</evidence>
<dbReference type="OrthoDB" id="6423603at2759"/>
<evidence type="ECO:0000313" key="3">
    <source>
        <dbReference type="EMBL" id="KZZ87847.1"/>
    </source>
</evidence>